<dbReference type="OrthoDB" id="312927at2759"/>
<dbReference type="SUPFAM" id="SSF53300">
    <property type="entry name" value="vWA-like"/>
    <property type="match status" value="1"/>
</dbReference>
<dbReference type="eggNOG" id="ENOG502QRPK">
    <property type="taxonomic scope" value="Eukaryota"/>
</dbReference>
<evidence type="ECO:0000313" key="4">
    <source>
        <dbReference type="EMBL" id="CAK83755.1"/>
    </source>
</evidence>
<gene>
    <name evidence="4" type="ORF">GSPATT00018072001</name>
</gene>
<dbReference type="GeneID" id="5036937"/>
<sequence>MISNQLFKPQIPQKKCINKNDKKICCLCPYRLNICYDFIRKMPIPLQGVHQFLKVQQGFFIVELQQTYSTFGYQEPIELEYLFSINQNAAVTKMVVELGDKKVYGIIKEKEEAKQEYEEGVKQGKTMAYSEQDEEFPEIKRVKIGALAPQKELKITFEYIQPLEVFLNKFWKVEVYPMIDENYFNLQQQQQVRLQSVYFQSLNRYIQKYVYLEKFEYNFKQNITASIDIGSPITYYKSPTHSILSGNAKIESAKQSMEEEHPRKLILMLEDTPSNFIPTKQFTLLFTSDEINLPRAVLSHTNNDALFTQKYCATISFIPKFNQTTLDDAYSQYLDGLNIAQNQVINRGNYLFFIDRSGSMTGARINKAKQSLLLFLKSLPEDCNFNIISFGSTFRSLWSESKQYSQNTLEDAIKHVNNMEANMNGTEILKPLSQVVYSKYYGKSKSTTLNVFLLTDGEVEAQPIIDLVKKNNQAETRVYTLGIGEGCSQFLIKRLAEVGNGKFQFVSDNEDINAKVIDLLEDSLTPYLKEFNLETNVTNIAQIIPNPESVVCLKKNQELTIQVLFSIDQYIDNLQFTLSCFDPQDQKPIKYEVSLNLNTSQENEYFHKLATHKFITFYENSLNYGENDLNFIKINKQTIDDQDIINTSITHQILSNKTAFVCEVCELEDNFKQQKSQKVYITYNKKENIVYQKKMKCLSSRATALSSMDRSRPMTNCFKKQSCVQELQFRQYQIGISHVGGSNSEEEDECEEQIKCIKEEKKKKCQKKEQGNKKSENCRDMIEEDSIASKKEKSRSREKLNKSRGSFHQEDDLPKAQIPPQTYKIEYEQIISYAKADGAFEYDLMFEQKINFQGWINEQNYPQNIWFTLLALLYLDYFCSQNRKSWQLVYQKGIQFLQKNGVNYKQTKEGYLQKQLIQI</sequence>
<dbReference type="OMA" id="MWPSATH"/>
<dbReference type="Pfam" id="PF08487">
    <property type="entry name" value="VIT"/>
    <property type="match status" value="1"/>
</dbReference>
<dbReference type="PROSITE" id="PS51468">
    <property type="entry name" value="VIT"/>
    <property type="match status" value="1"/>
</dbReference>
<dbReference type="STRING" id="5888.A0DL38"/>
<reference evidence="4 5" key="1">
    <citation type="journal article" date="2006" name="Nature">
        <title>Global trends of whole-genome duplications revealed by the ciliate Paramecium tetraurelia.</title>
        <authorList>
            <consortium name="Genoscope"/>
            <person name="Aury J.-M."/>
            <person name="Jaillon O."/>
            <person name="Duret L."/>
            <person name="Noel B."/>
            <person name="Jubin C."/>
            <person name="Porcel B.M."/>
            <person name="Segurens B."/>
            <person name="Daubin V."/>
            <person name="Anthouard V."/>
            <person name="Aiach N."/>
            <person name="Arnaiz O."/>
            <person name="Billaut A."/>
            <person name="Beisson J."/>
            <person name="Blanc I."/>
            <person name="Bouhouche K."/>
            <person name="Camara F."/>
            <person name="Duharcourt S."/>
            <person name="Guigo R."/>
            <person name="Gogendeau D."/>
            <person name="Katinka M."/>
            <person name="Keller A.-M."/>
            <person name="Kissmehl R."/>
            <person name="Klotz C."/>
            <person name="Koll F."/>
            <person name="Le Moue A."/>
            <person name="Lepere C."/>
            <person name="Malinsky S."/>
            <person name="Nowacki M."/>
            <person name="Nowak J.K."/>
            <person name="Plattner H."/>
            <person name="Poulain J."/>
            <person name="Ruiz F."/>
            <person name="Serrano V."/>
            <person name="Zagulski M."/>
            <person name="Dessen P."/>
            <person name="Betermier M."/>
            <person name="Weissenbach J."/>
            <person name="Scarpelli C."/>
            <person name="Schachter V."/>
            <person name="Sperling L."/>
            <person name="Meyer E."/>
            <person name="Cohen J."/>
            <person name="Wincker P."/>
        </authorList>
    </citation>
    <scope>NUCLEOTIDE SEQUENCE [LARGE SCALE GENOMIC DNA]</scope>
    <source>
        <strain evidence="4 5">Stock d4-2</strain>
    </source>
</reference>
<dbReference type="KEGG" id="ptm:GSPATT00018072001"/>
<dbReference type="PANTHER" id="PTHR45737">
    <property type="entry name" value="VON WILLEBRAND FACTOR A DOMAIN-CONTAINING PROTEIN 5A"/>
    <property type="match status" value="1"/>
</dbReference>
<dbReference type="EMBL" id="CT868485">
    <property type="protein sequence ID" value="CAK83755.1"/>
    <property type="molecule type" value="Genomic_DNA"/>
</dbReference>
<evidence type="ECO:0000313" key="5">
    <source>
        <dbReference type="Proteomes" id="UP000000600"/>
    </source>
</evidence>
<dbReference type="AlphaFoldDB" id="A0DL38"/>
<dbReference type="InterPro" id="IPR002035">
    <property type="entry name" value="VWF_A"/>
</dbReference>
<dbReference type="Gene3D" id="3.40.50.410">
    <property type="entry name" value="von Willebrand factor, type A domain"/>
    <property type="match status" value="1"/>
</dbReference>
<dbReference type="SMART" id="SM00327">
    <property type="entry name" value="VWA"/>
    <property type="match status" value="1"/>
</dbReference>
<dbReference type="InParanoid" id="A0DL38"/>
<evidence type="ECO:0000259" key="3">
    <source>
        <dbReference type="PROSITE" id="PS51468"/>
    </source>
</evidence>
<dbReference type="PANTHER" id="PTHR45737:SF6">
    <property type="entry name" value="VON WILLEBRAND FACTOR A DOMAIN-CONTAINING PROTEIN 5A"/>
    <property type="match status" value="1"/>
</dbReference>
<feature type="domain" description="VIT" evidence="3">
    <location>
        <begin position="30"/>
        <end position="161"/>
    </location>
</feature>
<dbReference type="Pfam" id="PF13768">
    <property type="entry name" value="VWA_3"/>
    <property type="match status" value="1"/>
</dbReference>
<feature type="region of interest" description="Disordered" evidence="1">
    <location>
        <begin position="768"/>
        <end position="814"/>
    </location>
</feature>
<evidence type="ECO:0000259" key="2">
    <source>
        <dbReference type="PROSITE" id="PS50234"/>
    </source>
</evidence>
<dbReference type="PROSITE" id="PS50234">
    <property type="entry name" value="VWFA"/>
    <property type="match status" value="1"/>
</dbReference>
<proteinExistence type="predicted"/>
<organism evidence="4 5">
    <name type="scientific">Paramecium tetraurelia</name>
    <dbReference type="NCBI Taxonomy" id="5888"/>
    <lineage>
        <taxon>Eukaryota</taxon>
        <taxon>Sar</taxon>
        <taxon>Alveolata</taxon>
        <taxon>Ciliophora</taxon>
        <taxon>Intramacronucleata</taxon>
        <taxon>Oligohymenophorea</taxon>
        <taxon>Peniculida</taxon>
        <taxon>Parameciidae</taxon>
        <taxon>Paramecium</taxon>
    </lineage>
</organism>
<dbReference type="InterPro" id="IPR013694">
    <property type="entry name" value="VIT"/>
</dbReference>
<dbReference type="RefSeq" id="XP_001451152.1">
    <property type="nucleotide sequence ID" value="XM_001451115.1"/>
</dbReference>
<dbReference type="InterPro" id="IPR036465">
    <property type="entry name" value="vWFA_dom_sf"/>
</dbReference>
<evidence type="ECO:0000256" key="1">
    <source>
        <dbReference type="SAM" id="MobiDB-lite"/>
    </source>
</evidence>
<evidence type="ECO:0008006" key="6">
    <source>
        <dbReference type="Google" id="ProtNLM"/>
    </source>
</evidence>
<name>A0DL38_PARTE</name>
<dbReference type="Proteomes" id="UP000000600">
    <property type="component" value="Unassembled WGS sequence"/>
</dbReference>
<protein>
    <recommendedName>
        <fullName evidence="6">VWFA domain-containing protein</fullName>
    </recommendedName>
</protein>
<accession>A0DL38</accession>
<keyword evidence="5" id="KW-1185">Reference proteome</keyword>
<feature type="domain" description="VWFA" evidence="2">
    <location>
        <begin position="349"/>
        <end position="528"/>
    </location>
</feature>
<dbReference type="HOGENOM" id="CLU_016881_0_0_1"/>